<organism evidence="2 3">
    <name type="scientific">Pseudonocardia endophytica</name>
    <dbReference type="NCBI Taxonomy" id="401976"/>
    <lineage>
        <taxon>Bacteria</taxon>
        <taxon>Bacillati</taxon>
        <taxon>Actinomycetota</taxon>
        <taxon>Actinomycetes</taxon>
        <taxon>Pseudonocardiales</taxon>
        <taxon>Pseudonocardiaceae</taxon>
        <taxon>Pseudonocardia</taxon>
    </lineage>
</organism>
<reference evidence="2 3" key="1">
    <citation type="submission" date="2019-03" db="EMBL/GenBank/DDBJ databases">
        <title>Sequencing the genomes of 1000 actinobacteria strains.</title>
        <authorList>
            <person name="Klenk H.-P."/>
        </authorList>
    </citation>
    <scope>NUCLEOTIDE SEQUENCE [LARGE SCALE GENOMIC DNA]</scope>
    <source>
        <strain evidence="2 3">DSM 44969</strain>
    </source>
</reference>
<keyword evidence="3" id="KW-1185">Reference proteome</keyword>
<dbReference type="EMBL" id="SMFZ01000002">
    <property type="protein sequence ID" value="TCK21434.1"/>
    <property type="molecule type" value="Genomic_DNA"/>
</dbReference>
<dbReference type="AlphaFoldDB" id="A0A4R1HGW3"/>
<evidence type="ECO:0000256" key="1">
    <source>
        <dbReference type="SAM" id="MobiDB-lite"/>
    </source>
</evidence>
<evidence type="ECO:0000313" key="2">
    <source>
        <dbReference type="EMBL" id="TCK21434.1"/>
    </source>
</evidence>
<name>A0A4R1HGW3_PSEEN</name>
<accession>A0A4R1HGW3</accession>
<proteinExistence type="predicted"/>
<feature type="region of interest" description="Disordered" evidence="1">
    <location>
        <begin position="37"/>
        <end position="65"/>
    </location>
</feature>
<dbReference type="Proteomes" id="UP000295560">
    <property type="component" value="Unassembled WGS sequence"/>
</dbReference>
<evidence type="ECO:0000313" key="3">
    <source>
        <dbReference type="Proteomes" id="UP000295560"/>
    </source>
</evidence>
<sequence>MSYVLCCDRCDAVCIWEDKPLDRLPLCDLCAGRPPRKTVPPTHRRPVPLGVAVPSRVRPGPKRVA</sequence>
<protein>
    <submittedName>
        <fullName evidence="2">Uncharacterized protein</fullName>
    </submittedName>
</protein>
<comment type="caution">
    <text evidence="2">The sequence shown here is derived from an EMBL/GenBank/DDBJ whole genome shotgun (WGS) entry which is preliminary data.</text>
</comment>
<gene>
    <name evidence="2" type="ORF">EV378_5420</name>
</gene>